<comment type="caution">
    <text evidence="1">The sequence shown here is derived from an EMBL/GenBank/DDBJ whole genome shotgun (WGS) entry which is preliminary data.</text>
</comment>
<evidence type="ECO:0000313" key="2">
    <source>
        <dbReference type="Proteomes" id="UP001177140"/>
    </source>
</evidence>
<dbReference type="InterPro" id="IPR029060">
    <property type="entry name" value="PIN-like_dom_sf"/>
</dbReference>
<dbReference type="EMBL" id="JAJJMA010197290">
    <property type="protein sequence ID" value="MCL7039058.1"/>
    <property type="molecule type" value="Genomic_DNA"/>
</dbReference>
<protein>
    <recommendedName>
        <fullName evidence="3">XPG N-terminal domain-containing protein</fullName>
    </recommendedName>
</protein>
<dbReference type="Gene3D" id="3.40.50.1010">
    <property type="entry name" value="5'-nuclease"/>
    <property type="match status" value="1"/>
</dbReference>
<keyword evidence="2" id="KW-1185">Reference proteome</keyword>
<proteinExistence type="predicted"/>
<feature type="non-terminal residue" evidence="1">
    <location>
        <position position="1"/>
    </location>
</feature>
<dbReference type="Proteomes" id="UP001177140">
    <property type="component" value="Unassembled WGS sequence"/>
</dbReference>
<gene>
    <name evidence="1" type="ORF">MKW94_028778</name>
</gene>
<accession>A0AA42APW1</accession>
<organism evidence="1 2">
    <name type="scientific">Papaver nudicaule</name>
    <name type="common">Iceland poppy</name>
    <dbReference type="NCBI Taxonomy" id="74823"/>
    <lineage>
        <taxon>Eukaryota</taxon>
        <taxon>Viridiplantae</taxon>
        <taxon>Streptophyta</taxon>
        <taxon>Embryophyta</taxon>
        <taxon>Tracheophyta</taxon>
        <taxon>Spermatophyta</taxon>
        <taxon>Magnoliopsida</taxon>
        <taxon>Ranunculales</taxon>
        <taxon>Papaveraceae</taxon>
        <taxon>Papaveroideae</taxon>
        <taxon>Papaver</taxon>
    </lineage>
</organism>
<evidence type="ECO:0000313" key="1">
    <source>
        <dbReference type="EMBL" id="MCL7039058.1"/>
    </source>
</evidence>
<dbReference type="AlphaFoldDB" id="A0AA42APW1"/>
<dbReference type="SUPFAM" id="SSF88723">
    <property type="entry name" value="PIN domain-like"/>
    <property type="match status" value="1"/>
</dbReference>
<sequence>NKRVCIDLSCWIVQLQKSSKNTASVKDKMYLRGIFHRLRALLALNCTIVFVA</sequence>
<reference evidence="1" key="1">
    <citation type="submission" date="2022-03" db="EMBL/GenBank/DDBJ databases">
        <title>A functionally conserved STORR gene fusion in Papaver species that diverged 16.8 million years ago.</title>
        <authorList>
            <person name="Catania T."/>
        </authorList>
    </citation>
    <scope>NUCLEOTIDE SEQUENCE</scope>
    <source>
        <strain evidence="1">S-191538</strain>
    </source>
</reference>
<feature type="non-terminal residue" evidence="1">
    <location>
        <position position="52"/>
    </location>
</feature>
<evidence type="ECO:0008006" key="3">
    <source>
        <dbReference type="Google" id="ProtNLM"/>
    </source>
</evidence>
<name>A0AA42APW1_PAPNU</name>